<dbReference type="SUPFAM" id="SSF53335">
    <property type="entry name" value="S-adenosyl-L-methionine-dependent methyltransferases"/>
    <property type="match status" value="1"/>
</dbReference>
<dbReference type="EC" id="2.1.-.-" evidence="4"/>
<evidence type="ECO:0000313" key="4">
    <source>
        <dbReference type="EMBL" id="MEO3682527.1"/>
    </source>
</evidence>
<dbReference type="GO" id="GO:0032259">
    <property type="term" value="P:methylation"/>
    <property type="evidence" value="ECO:0007669"/>
    <property type="project" value="UniProtKB-KW"/>
</dbReference>
<proteinExistence type="predicted"/>
<dbReference type="Pfam" id="PF13649">
    <property type="entry name" value="Methyltransf_25"/>
    <property type="match status" value="1"/>
</dbReference>
<evidence type="ECO:0000256" key="1">
    <source>
        <dbReference type="ARBA" id="ARBA00022603"/>
    </source>
</evidence>
<dbReference type="Gene3D" id="3.40.50.150">
    <property type="entry name" value="Vaccinia Virus protein VP39"/>
    <property type="match status" value="1"/>
</dbReference>
<comment type="caution">
    <text evidence="4">The sequence shown here is derived from an EMBL/GenBank/DDBJ whole genome shotgun (WGS) entry which is preliminary data.</text>
</comment>
<dbReference type="RefSeq" id="WP_347690118.1">
    <property type="nucleotide sequence ID" value="NZ_JBDPZN010000003.1"/>
</dbReference>
<reference evidence="4 5" key="1">
    <citation type="submission" date="2024-05" db="EMBL/GenBank/DDBJ databases">
        <title>Genome sequencing of Marine Estuary Bacteria, Shewanella vesiculosa and S. baltica, and Pseudomonas syringae.</title>
        <authorList>
            <person name="Gurung A."/>
            <person name="Maclea K.S."/>
        </authorList>
    </citation>
    <scope>NUCLEOTIDE SEQUENCE [LARGE SCALE GENOMIC DNA]</scope>
    <source>
        <strain evidence="4 5">1A</strain>
    </source>
</reference>
<evidence type="ECO:0000313" key="5">
    <source>
        <dbReference type="Proteomes" id="UP001477278"/>
    </source>
</evidence>
<organism evidence="4 5">
    <name type="scientific">Shewanella vesiculosa</name>
    <dbReference type="NCBI Taxonomy" id="518738"/>
    <lineage>
        <taxon>Bacteria</taxon>
        <taxon>Pseudomonadati</taxon>
        <taxon>Pseudomonadota</taxon>
        <taxon>Gammaproteobacteria</taxon>
        <taxon>Alteromonadales</taxon>
        <taxon>Shewanellaceae</taxon>
        <taxon>Shewanella</taxon>
    </lineage>
</organism>
<dbReference type="InterPro" id="IPR041698">
    <property type="entry name" value="Methyltransf_25"/>
</dbReference>
<gene>
    <name evidence="4" type="ORF">ABHN84_09550</name>
</gene>
<keyword evidence="1 4" id="KW-0489">Methyltransferase</keyword>
<evidence type="ECO:0000256" key="2">
    <source>
        <dbReference type="ARBA" id="ARBA00022679"/>
    </source>
</evidence>
<feature type="domain" description="Methyltransferase" evidence="3">
    <location>
        <begin position="58"/>
        <end position="151"/>
    </location>
</feature>
<dbReference type="GO" id="GO:0008168">
    <property type="term" value="F:methyltransferase activity"/>
    <property type="evidence" value="ECO:0007669"/>
    <property type="project" value="UniProtKB-KW"/>
</dbReference>
<dbReference type="EMBL" id="JBDPZN010000003">
    <property type="protein sequence ID" value="MEO3682527.1"/>
    <property type="molecule type" value="Genomic_DNA"/>
</dbReference>
<dbReference type="InterPro" id="IPR029063">
    <property type="entry name" value="SAM-dependent_MTases_sf"/>
</dbReference>
<evidence type="ECO:0000259" key="3">
    <source>
        <dbReference type="Pfam" id="PF13649"/>
    </source>
</evidence>
<accession>A0ABV0FNW7</accession>
<keyword evidence="5" id="KW-1185">Reference proteome</keyword>
<dbReference type="Proteomes" id="UP001477278">
    <property type="component" value="Unassembled WGS sequence"/>
</dbReference>
<protein>
    <submittedName>
        <fullName evidence="4">Class I SAM-dependent methyltransferase</fullName>
        <ecNumber evidence="4">2.1.-.-</ecNumber>
    </submittedName>
</protein>
<sequence>MDNQAKDYLAINKHAWNQRTQIHLDSTFYALDAFIQGKSSLNPIEVEQVGDVHNKSLLHLQCHFGQDSLSWARLGANVTGVDLSSESITTAKKLAAQLHLPATFINNDIYQFGDHNTEQYDIVFSSYGVLAWLPDLTRWAQTIAGALRPGGEFHLVEFHPFNDVLSGYGYFAQLQADIEAEVTYTENHNDQIETVVTWPHPISEVISALIAAGLSIEAFNEHPYSPYNCVEGLEFVAGKGYQLKHQGHLIPLIYSIKASKVG</sequence>
<name>A0ABV0FNW7_9GAMM</name>
<keyword evidence="2 4" id="KW-0808">Transferase</keyword>
<dbReference type="PANTHER" id="PTHR43861:SF1">
    <property type="entry name" value="TRANS-ACONITATE 2-METHYLTRANSFERASE"/>
    <property type="match status" value="1"/>
</dbReference>
<dbReference type="CDD" id="cd02440">
    <property type="entry name" value="AdoMet_MTases"/>
    <property type="match status" value="1"/>
</dbReference>
<dbReference type="PANTHER" id="PTHR43861">
    <property type="entry name" value="TRANS-ACONITATE 2-METHYLTRANSFERASE-RELATED"/>
    <property type="match status" value="1"/>
</dbReference>